<keyword evidence="8" id="KW-0368">Histidine biosynthesis</keyword>
<feature type="binding site" evidence="9">
    <location>
        <position position="132"/>
    </location>
    <ligand>
        <name>L-histidine</name>
        <dbReference type="ChEBI" id="CHEBI:57595"/>
    </ligand>
</feature>
<comment type="subunit">
    <text evidence="4 8">Heteromultimer composed of HisG and HisZ subunits.</text>
</comment>
<evidence type="ECO:0000259" key="10">
    <source>
        <dbReference type="Pfam" id="PF13393"/>
    </source>
</evidence>
<dbReference type="CDD" id="cd00773">
    <property type="entry name" value="HisRS-like_core"/>
    <property type="match status" value="1"/>
</dbReference>
<dbReference type="EMBL" id="CP001804">
    <property type="protein sequence ID" value="ACY16963.1"/>
    <property type="molecule type" value="Genomic_DNA"/>
</dbReference>
<evidence type="ECO:0000256" key="5">
    <source>
        <dbReference type="ARBA" id="ARBA00020397"/>
    </source>
</evidence>
<keyword evidence="11" id="KW-0436">Ligase</keyword>
<evidence type="ECO:0000256" key="7">
    <source>
        <dbReference type="ARBA" id="ARBA00025246"/>
    </source>
</evidence>
<evidence type="ECO:0000256" key="8">
    <source>
        <dbReference type="HAMAP-Rule" id="MF_00125"/>
    </source>
</evidence>
<dbReference type="InterPro" id="IPR004516">
    <property type="entry name" value="HisRS/HisZ"/>
</dbReference>
<dbReference type="GO" id="GO:0005737">
    <property type="term" value="C:cytoplasm"/>
    <property type="evidence" value="ECO:0007669"/>
    <property type="project" value="UniProtKB-SubCell"/>
</dbReference>
<dbReference type="GO" id="GO:0000105">
    <property type="term" value="P:L-histidine biosynthetic process"/>
    <property type="evidence" value="ECO:0007669"/>
    <property type="project" value="UniProtKB-UniRule"/>
</dbReference>
<feature type="binding site" evidence="9">
    <location>
        <position position="128"/>
    </location>
    <ligand>
        <name>L-histidine</name>
        <dbReference type="ChEBI" id="CHEBI:57595"/>
    </ligand>
</feature>
<comment type="function">
    <text evidence="7 8">Required for the first step of histidine biosynthesis. May allow the feedback regulation of ATP phosphoribosyltransferase activity by histidine.</text>
</comment>
<accession>D0LNQ8</accession>
<sequence length="449" mass="47816">MIVSARSAVRLPSGVRDFLPRATARRRSIAERLLGEFESWGYARIITPLYECADVLERGLGVDARQAAIRFVEPGTGEVVALRPDMTPQVARMAATHLSDIDGPLRYCYEGAVTRMQRGTRVQREILQAGVELIGAGAPEGDAEVLSVAVAALATMGLDHVRLDLGHVALVRYALAAISQPGLRREIEALLAKKAHREVARLAADLPEPLPTLLGALPTLYGNPDEVLARARALPLPDSVLAALSTVEKVLALSREVAESELHATISLDLGEVRGFEYYTGTRFDGYAEGVGEPVLRGGRYDELLGRYGHAASATGFAVDIEAIAQAQSARGVALPAPALTVLVTTAETRRYEGIRVAAALRAQGLRAAVDPGQRRGLKTLLRYAAEVGFTHILRIERDDAGFHRVPAGDANAPAVAVDSALLEAAAAGEGSGLAAHLRGPDAHRERND</sequence>
<gene>
    <name evidence="8" type="primary">hisZ</name>
    <name evidence="11" type="ordered locus">Hoch_4470</name>
</gene>
<keyword evidence="8" id="KW-0028">Amino-acid biosynthesis</keyword>
<keyword evidence="11" id="KW-0030">Aminoacyl-tRNA synthetase</keyword>
<dbReference type="InterPro" id="IPR045864">
    <property type="entry name" value="aa-tRNA-synth_II/BPL/LPL"/>
</dbReference>
<dbReference type="PANTHER" id="PTHR43707">
    <property type="entry name" value="HISTIDYL-TRNA SYNTHETASE"/>
    <property type="match status" value="1"/>
</dbReference>
<keyword evidence="12" id="KW-1185">Reference proteome</keyword>
<evidence type="ECO:0000256" key="2">
    <source>
        <dbReference type="ARBA" id="ARBA00004667"/>
    </source>
</evidence>
<dbReference type="Proteomes" id="UP000001880">
    <property type="component" value="Chromosome"/>
</dbReference>
<dbReference type="SUPFAM" id="SSF55681">
    <property type="entry name" value="Class II aaRS and biotin synthetases"/>
    <property type="match status" value="1"/>
</dbReference>
<feature type="binding site" evidence="9">
    <location>
        <position position="115"/>
    </location>
    <ligand>
        <name>L-histidine</name>
        <dbReference type="ChEBI" id="CHEBI:57595"/>
    </ligand>
</feature>
<comment type="miscellaneous">
    <text evidence="8">This function is generally fulfilled by the C-terminal part of HisG, which is missing in some bacteria such as this one.</text>
</comment>
<dbReference type="Pfam" id="PF13393">
    <property type="entry name" value="tRNA-synt_His"/>
    <property type="match status" value="1"/>
</dbReference>
<comment type="subcellular location">
    <subcellularLocation>
        <location evidence="1 8">Cytoplasm</location>
    </subcellularLocation>
</comment>
<evidence type="ECO:0000256" key="1">
    <source>
        <dbReference type="ARBA" id="ARBA00004496"/>
    </source>
</evidence>
<dbReference type="PIRSF" id="PIRSF001549">
    <property type="entry name" value="His-tRNA_synth"/>
    <property type="match status" value="1"/>
</dbReference>
<dbReference type="Gene3D" id="3.30.930.10">
    <property type="entry name" value="Bira Bifunctional Protein, Domain 2"/>
    <property type="match status" value="1"/>
</dbReference>
<comment type="pathway">
    <text evidence="2 8">Amino-acid biosynthesis; L-histidine biosynthesis; L-histidine from 5-phospho-alpha-D-ribose 1-diphosphate: step 1/9.</text>
</comment>
<dbReference type="eggNOG" id="COG3705">
    <property type="taxonomic scope" value="Bacteria"/>
</dbReference>
<organism evidence="11 12">
    <name type="scientific">Haliangium ochraceum (strain DSM 14365 / JCM 11303 / SMP-2)</name>
    <dbReference type="NCBI Taxonomy" id="502025"/>
    <lineage>
        <taxon>Bacteria</taxon>
        <taxon>Pseudomonadati</taxon>
        <taxon>Myxococcota</taxon>
        <taxon>Polyangia</taxon>
        <taxon>Haliangiales</taxon>
        <taxon>Kofleriaceae</taxon>
        <taxon>Haliangium</taxon>
    </lineage>
</organism>
<dbReference type="RefSeq" id="WP_012829561.1">
    <property type="nucleotide sequence ID" value="NC_013440.1"/>
</dbReference>
<keyword evidence="6 8" id="KW-0963">Cytoplasm</keyword>
<comment type="similarity">
    <text evidence="3 8">Belongs to the class-II aminoacyl-tRNA synthetase family. HisZ subfamily.</text>
</comment>
<evidence type="ECO:0000256" key="3">
    <source>
        <dbReference type="ARBA" id="ARBA00005539"/>
    </source>
</evidence>
<dbReference type="GO" id="GO:0006427">
    <property type="term" value="P:histidyl-tRNA aminoacylation"/>
    <property type="evidence" value="ECO:0007669"/>
    <property type="project" value="TreeGrafter"/>
</dbReference>
<feature type="domain" description="Class II Histidinyl-tRNA synthetase (HisRS)-like catalytic core" evidence="10">
    <location>
        <begin position="14"/>
        <end position="324"/>
    </location>
</feature>
<feature type="binding site" evidence="9">
    <location>
        <begin position="85"/>
        <end position="87"/>
    </location>
    <ligand>
        <name>L-histidine</name>
        <dbReference type="ChEBI" id="CHEBI:57595"/>
    </ligand>
</feature>
<feature type="binding site" evidence="9">
    <location>
        <begin position="278"/>
        <end position="279"/>
    </location>
    <ligand>
        <name>L-histidine</name>
        <dbReference type="ChEBI" id="CHEBI:57595"/>
    </ligand>
</feature>
<feature type="binding site" evidence="9">
    <location>
        <position position="274"/>
    </location>
    <ligand>
        <name>L-histidine</name>
        <dbReference type="ChEBI" id="CHEBI:57595"/>
    </ligand>
</feature>
<dbReference type="STRING" id="502025.Hoch_4470"/>
<dbReference type="GO" id="GO:0004821">
    <property type="term" value="F:histidine-tRNA ligase activity"/>
    <property type="evidence" value="ECO:0007669"/>
    <property type="project" value="TreeGrafter"/>
</dbReference>
<dbReference type="HAMAP" id="MF_00125">
    <property type="entry name" value="HisZ"/>
    <property type="match status" value="1"/>
</dbReference>
<protein>
    <recommendedName>
        <fullName evidence="5 8">ATP phosphoribosyltransferase regulatory subunit</fullName>
    </recommendedName>
</protein>
<dbReference type="AlphaFoldDB" id="D0LNQ8"/>
<dbReference type="UniPathway" id="UPA00031">
    <property type="reaction ID" value="UER00006"/>
</dbReference>
<dbReference type="HOGENOM" id="CLU_025113_0_3_7"/>
<dbReference type="InterPro" id="IPR041715">
    <property type="entry name" value="HisRS-like_core"/>
</dbReference>
<evidence type="ECO:0000313" key="12">
    <source>
        <dbReference type="Proteomes" id="UP000001880"/>
    </source>
</evidence>
<evidence type="ECO:0000256" key="4">
    <source>
        <dbReference type="ARBA" id="ARBA00011496"/>
    </source>
</evidence>
<dbReference type="PANTHER" id="PTHR43707:SF1">
    <property type="entry name" value="HISTIDINE--TRNA LIGASE, MITOCHONDRIAL-RELATED"/>
    <property type="match status" value="1"/>
</dbReference>
<dbReference type="NCBIfam" id="TIGR00443">
    <property type="entry name" value="hisZ_biosyn_reg"/>
    <property type="match status" value="1"/>
</dbReference>
<evidence type="ECO:0000256" key="9">
    <source>
        <dbReference type="PIRSR" id="PIRSR001549-1"/>
    </source>
</evidence>
<proteinExistence type="inferred from homology"/>
<reference evidence="11 12" key="1">
    <citation type="journal article" date="2010" name="Stand. Genomic Sci.">
        <title>Complete genome sequence of Haliangium ochraceum type strain (SMP-2).</title>
        <authorList>
            <consortium name="US DOE Joint Genome Institute (JGI-PGF)"/>
            <person name="Ivanova N."/>
            <person name="Daum C."/>
            <person name="Lang E."/>
            <person name="Abt B."/>
            <person name="Kopitz M."/>
            <person name="Saunders E."/>
            <person name="Lapidus A."/>
            <person name="Lucas S."/>
            <person name="Glavina Del Rio T."/>
            <person name="Nolan M."/>
            <person name="Tice H."/>
            <person name="Copeland A."/>
            <person name="Cheng J.F."/>
            <person name="Chen F."/>
            <person name="Bruce D."/>
            <person name="Goodwin L."/>
            <person name="Pitluck S."/>
            <person name="Mavromatis K."/>
            <person name="Pati A."/>
            <person name="Mikhailova N."/>
            <person name="Chen A."/>
            <person name="Palaniappan K."/>
            <person name="Land M."/>
            <person name="Hauser L."/>
            <person name="Chang Y.J."/>
            <person name="Jeffries C.D."/>
            <person name="Detter J.C."/>
            <person name="Brettin T."/>
            <person name="Rohde M."/>
            <person name="Goker M."/>
            <person name="Bristow J."/>
            <person name="Markowitz V."/>
            <person name="Eisen J.A."/>
            <person name="Hugenholtz P."/>
            <person name="Kyrpides N.C."/>
            <person name="Klenk H.P."/>
        </authorList>
    </citation>
    <scope>NUCLEOTIDE SEQUENCE [LARGE SCALE GENOMIC DNA]</scope>
    <source>
        <strain evidence="12">DSM 14365 / CIP 107738 / JCM 11303 / AJ 13395 / SMP-2</strain>
    </source>
</reference>
<evidence type="ECO:0000313" key="11">
    <source>
        <dbReference type="EMBL" id="ACY16963.1"/>
    </source>
</evidence>
<name>D0LNQ8_HALO1</name>
<dbReference type="KEGG" id="hoh:Hoch_4470"/>
<dbReference type="InterPro" id="IPR004517">
    <property type="entry name" value="HisZ"/>
</dbReference>
<evidence type="ECO:0000256" key="6">
    <source>
        <dbReference type="ARBA" id="ARBA00022490"/>
    </source>
</evidence>